<dbReference type="AlphaFoldDB" id="A0A7K7IVD1"/>
<name>A0A7K7IVD1_LOXCU</name>
<sequence length="59" mass="6504">LTGGAILADEMGLGKTIQTLCFLSYLKCNKIDGPHLIVVPLSTVGNWLREIHRFTPHLT</sequence>
<evidence type="ECO:0000259" key="2">
    <source>
        <dbReference type="Pfam" id="PF00176"/>
    </source>
</evidence>
<dbReference type="GO" id="GO:0005694">
    <property type="term" value="C:chromosome"/>
    <property type="evidence" value="ECO:0007669"/>
    <property type="project" value="UniProtKB-ARBA"/>
</dbReference>
<dbReference type="GO" id="GO:0005524">
    <property type="term" value="F:ATP binding"/>
    <property type="evidence" value="ECO:0007669"/>
    <property type="project" value="InterPro"/>
</dbReference>
<dbReference type="SUPFAM" id="SSF52540">
    <property type="entry name" value="P-loop containing nucleoside triphosphate hydrolases"/>
    <property type="match status" value="1"/>
</dbReference>
<dbReference type="InterPro" id="IPR038718">
    <property type="entry name" value="SNF2-like_sf"/>
</dbReference>
<keyword evidence="3" id="KW-0067">ATP-binding</keyword>
<feature type="non-terminal residue" evidence="3">
    <location>
        <position position="1"/>
    </location>
</feature>
<keyword evidence="3" id="KW-0378">Hydrolase</keyword>
<reference evidence="3 4" key="1">
    <citation type="submission" date="2019-09" db="EMBL/GenBank/DDBJ databases">
        <title>Bird 10,000 Genomes (B10K) Project - Family phase.</title>
        <authorList>
            <person name="Zhang G."/>
        </authorList>
    </citation>
    <scope>NUCLEOTIDE SEQUENCE [LARGE SCALE GENOMIC DNA]</scope>
    <source>
        <strain evidence="3">OUT-0011</strain>
        <tissue evidence="3">Muscle</tissue>
    </source>
</reference>
<protein>
    <submittedName>
        <fullName evidence="3">DDM1 helicase</fullName>
    </submittedName>
</protein>
<dbReference type="Gene3D" id="3.40.50.10810">
    <property type="entry name" value="Tandem AAA-ATPase domain"/>
    <property type="match status" value="1"/>
</dbReference>
<organism evidence="3 4">
    <name type="scientific">Loxia curvirostra</name>
    <name type="common">Red crossbill</name>
    <dbReference type="NCBI Taxonomy" id="64802"/>
    <lineage>
        <taxon>Eukaryota</taxon>
        <taxon>Metazoa</taxon>
        <taxon>Chordata</taxon>
        <taxon>Craniata</taxon>
        <taxon>Vertebrata</taxon>
        <taxon>Euteleostomi</taxon>
        <taxon>Archelosauria</taxon>
        <taxon>Archosauria</taxon>
        <taxon>Dinosauria</taxon>
        <taxon>Saurischia</taxon>
        <taxon>Theropoda</taxon>
        <taxon>Coelurosauria</taxon>
        <taxon>Aves</taxon>
        <taxon>Neognathae</taxon>
        <taxon>Neoaves</taxon>
        <taxon>Telluraves</taxon>
        <taxon>Australaves</taxon>
        <taxon>Passeriformes</taxon>
        <taxon>Passeroidea</taxon>
        <taxon>Fringillidae</taxon>
        <taxon>Carduelinae</taxon>
        <taxon>Loxia</taxon>
    </lineage>
</organism>
<dbReference type="PANTHER" id="PTHR10799">
    <property type="entry name" value="SNF2/RAD54 HELICASE FAMILY"/>
    <property type="match status" value="1"/>
</dbReference>
<keyword evidence="3" id="KW-0547">Nucleotide-binding</keyword>
<dbReference type="OrthoDB" id="448448at2759"/>
<evidence type="ECO:0000313" key="3">
    <source>
        <dbReference type="EMBL" id="NWY98209.1"/>
    </source>
</evidence>
<dbReference type="InterPro" id="IPR027417">
    <property type="entry name" value="P-loop_NTPase"/>
</dbReference>
<dbReference type="EMBL" id="VZSM01004187">
    <property type="protein sequence ID" value="NWY98209.1"/>
    <property type="molecule type" value="Genomic_DNA"/>
</dbReference>
<accession>A0A7K7IVD1</accession>
<dbReference type="Pfam" id="PF00176">
    <property type="entry name" value="SNF2-rel_dom"/>
    <property type="match status" value="1"/>
</dbReference>
<dbReference type="GO" id="GO:0004386">
    <property type="term" value="F:helicase activity"/>
    <property type="evidence" value="ECO:0007669"/>
    <property type="project" value="UniProtKB-KW"/>
</dbReference>
<comment type="caution">
    <text evidence="3">The sequence shown here is derived from an EMBL/GenBank/DDBJ whole genome shotgun (WGS) entry which is preliminary data.</text>
</comment>
<dbReference type="Proteomes" id="UP000564784">
    <property type="component" value="Unassembled WGS sequence"/>
</dbReference>
<evidence type="ECO:0000313" key="4">
    <source>
        <dbReference type="Proteomes" id="UP000564784"/>
    </source>
</evidence>
<keyword evidence="3" id="KW-0347">Helicase</keyword>
<proteinExistence type="inferred from homology"/>
<evidence type="ECO:0000256" key="1">
    <source>
        <dbReference type="ARBA" id="ARBA00007025"/>
    </source>
</evidence>
<feature type="non-terminal residue" evidence="3">
    <location>
        <position position="59"/>
    </location>
</feature>
<keyword evidence="4" id="KW-1185">Reference proteome</keyword>
<feature type="domain" description="SNF2 N-terminal" evidence="2">
    <location>
        <begin position="4"/>
        <end position="58"/>
    </location>
</feature>
<comment type="similarity">
    <text evidence="1">Belongs to the SNF2/RAD54 helicase family.</text>
</comment>
<gene>
    <name evidence="3" type="primary">Ddm1</name>
    <name evidence="3" type="ORF">LOXCUR_R16170</name>
</gene>
<dbReference type="InterPro" id="IPR000330">
    <property type="entry name" value="SNF2_N"/>
</dbReference>